<feature type="compositionally biased region" description="Low complexity" evidence="1">
    <location>
        <begin position="789"/>
        <end position="799"/>
    </location>
</feature>
<proteinExistence type="predicted"/>
<feature type="domain" description="TerD" evidence="2">
    <location>
        <begin position="35"/>
        <end position="197"/>
    </location>
</feature>
<dbReference type="PANTHER" id="PTHR32097">
    <property type="entry name" value="CAMP-BINDING PROTEIN 1-RELATED"/>
    <property type="match status" value="1"/>
</dbReference>
<dbReference type="Gene3D" id="2.60.60.30">
    <property type="entry name" value="sav2460 like domains"/>
    <property type="match status" value="4"/>
</dbReference>
<dbReference type="CDD" id="cd06974">
    <property type="entry name" value="TerD_like"/>
    <property type="match status" value="2"/>
</dbReference>
<feature type="domain" description="TerD" evidence="2">
    <location>
        <begin position="617"/>
        <end position="785"/>
    </location>
</feature>
<dbReference type="PANTHER" id="PTHR32097:SF17">
    <property type="entry name" value="CAMP-BINDING PROTEIN 1-RELATED"/>
    <property type="match status" value="1"/>
</dbReference>
<name>A0A7S1I7S3_9EUGL</name>
<evidence type="ECO:0000313" key="3">
    <source>
        <dbReference type="EMBL" id="CAD9003780.1"/>
    </source>
</evidence>
<accession>A0A7S1I7S3</accession>
<protein>
    <recommendedName>
        <fullName evidence="2">TerD domain-containing protein</fullName>
    </recommendedName>
</protein>
<dbReference type="EMBL" id="HBGA01040897">
    <property type="protein sequence ID" value="CAD9003780.1"/>
    <property type="molecule type" value="Transcribed_RNA"/>
</dbReference>
<dbReference type="AlphaFoldDB" id="A0A7S1I7S3"/>
<evidence type="ECO:0000259" key="2">
    <source>
        <dbReference type="Pfam" id="PF02342"/>
    </source>
</evidence>
<evidence type="ECO:0000256" key="1">
    <source>
        <dbReference type="SAM" id="MobiDB-lite"/>
    </source>
</evidence>
<dbReference type="Pfam" id="PF02342">
    <property type="entry name" value="TerD"/>
    <property type="match status" value="4"/>
</dbReference>
<sequence length="811" mass="91058">MVEAKVNTEMNTWIAQHRPAAVLDPSKEEAIVVDARQSKHIWVAMQWDLIPSYTSDGEPVSCELDVIAYCLNAAGTCRSMYDVVYFGHQSSALEALVHEDGGWEGHEETLKLSVYRAKVAGVKEVAVAVNIRNAMQVAQSWDQNVRSCTCICYDKFGSRYCEVGRTTLTGPFRHGTTTVEVARLQCQNSTWSFCAANNQHQCSSRGAYQLFMKPTASALKRGPGETYNLQDYQQIDTTYLGFRWFPVQERGRPTPKLEILIAPLSQTGCLVGHLVTALNCRSPGILHMGVTNPGDSDGDTDVIELQLSRINEQVHHLAVIAILSDACQPFCSFANVMNATLRMYMCRTTGNETELCVHDLPASLMHETCAELGRLSRQKDGQFSAFHFTGLGVRCGFAALCAALRNGSWLAKQEVGSLVRGDRLNITHACPGTNVFGVACGWENVMGPGYDLDLLVFATDRDGRLHSQKDFVYYGNPSNTTKTIRLLKDVKSGHGDTEETVELELYQLNPHIQQISFVVNIHKAKYRKQSFETLKRAWIRLDDARTGKDIFRYDVDVSEYSEGVTAVQFGRMSRSGLEWMFLVETEPLHANFRDLCSPFRRNWLPPHVHKSVTDEQGMFGLGWDEVPHNEGEKYDLDVVVMGLDHDGRLVSEDYFVYFNHLQTADKSIVHKGDQRDGEGTAMDDEQVLVNLWGMDKKVHQIVFCILIYDAPNRGQSFADLPTAWLRLCDRKTMKERVRCDLDCESLHDTWGVKVGQVQRVSDCEWRFTALQEGFQLDIEQLYAKYAPTASSAPAPSAAHRPSRKSTVRAGR</sequence>
<dbReference type="InterPro" id="IPR051324">
    <property type="entry name" value="Stress/Tellurium_Resist"/>
</dbReference>
<feature type="compositionally biased region" description="Basic residues" evidence="1">
    <location>
        <begin position="800"/>
        <end position="811"/>
    </location>
</feature>
<feature type="region of interest" description="Disordered" evidence="1">
    <location>
        <begin position="789"/>
        <end position="811"/>
    </location>
</feature>
<feature type="domain" description="TerD" evidence="2">
    <location>
        <begin position="282"/>
        <end position="402"/>
    </location>
</feature>
<reference evidence="3" key="1">
    <citation type="submission" date="2021-01" db="EMBL/GenBank/DDBJ databases">
        <authorList>
            <person name="Corre E."/>
            <person name="Pelletier E."/>
            <person name="Niang G."/>
            <person name="Scheremetjew M."/>
            <person name="Finn R."/>
            <person name="Kale V."/>
            <person name="Holt S."/>
            <person name="Cochrane G."/>
            <person name="Meng A."/>
            <person name="Brown T."/>
            <person name="Cohen L."/>
        </authorList>
    </citation>
    <scope>NUCLEOTIDE SEQUENCE</scope>
    <source>
        <strain evidence="3">NIES-381</strain>
    </source>
</reference>
<dbReference type="InterPro" id="IPR003325">
    <property type="entry name" value="TerD"/>
</dbReference>
<organism evidence="3">
    <name type="scientific">Eutreptiella gymnastica</name>
    <dbReference type="NCBI Taxonomy" id="73025"/>
    <lineage>
        <taxon>Eukaryota</taxon>
        <taxon>Discoba</taxon>
        <taxon>Euglenozoa</taxon>
        <taxon>Euglenida</taxon>
        <taxon>Spirocuta</taxon>
        <taxon>Euglenophyceae</taxon>
        <taxon>Eutreptiales</taxon>
        <taxon>Eutreptiaceae</taxon>
        <taxon>Eutreptiella</taxon>
    </lineage>
</organism>
<gene>
    <name evidence="3" type="ORF">EGYM00392_LOCUS14864</name>
</gene>
<feature type="domain" description="TerD" evidence="2">
    <location>
        <begin position="417"/>
        <end position="598"/>
    </location>
</feature>